<keyword evidence="1" id="KW-1133">Transmembrane helix</keyword>
<evidence type="ECO:0000313" key="2">
    <source>
        <dbReference type="EMBL" id="PFG29659.1"/>
    </source>
</evidence>
<keyword evidence="1" id="KW-0812">Transmembrane</keyword>
<dbReference type="RefSeq" id="WP_098406210.1">
    <property type="nucleotide sequence ID" value="NZ_PDJE01000001.1"/>
</dbReference>
<keyword evidence="3" id="KW-1185">Reference proteome</keyword>
<evidence type="ECO:0000313" key="3">
    <source>
        <dbReference type="Proteomes" id="UP000221369"/>
    </source>
</evidence>
<accession>A0A2A9DUS1</accession>
<comment type="caution">
    <text evidence="2">The sequence shown here is derived from an EMBL/GenBank/DDBJ whole genome shotgun (WGS) entry which is preliminary data.</text>
</comment>
<dbReference type="EMBL" id="PDJE01000001">
    <property type="protein sequence ID" value="PFG29659.1"/>
    <property type="molecule type" value="Genomic_DNA"/>
</dbReference>
<evidence type="ECO:0000256" key="1">
    <source>
        <dbReference type="SAM" id="Phobius"/>
    </source>
</evidence>
<keyword evidence="1" id="KW-0472">Membrane</keyword>
<sequence>MSMTRKRKKQLKRLKGDANALWAAQQDLLDQANSVARDASRQLSAYSRDEIAPRLARAYEDKLQPVVHRVDAATYDARKAAKHNFDKKVLPAVGGALGTVMALGDAARDGRVKAAFGKVVEPEPKKKSGAGRAIALTAGVIAAAGVAYAVWQTFRADDELWVADDDDAMPSN</sequence>
<dbReference type="OrthoDB" id="5123379at2"/>
<protein>
    <recommendedName>
        <fullName evidence="4">DNA helicase</fullName>
    </recommendedName>
</protein>
<evidence type="ECO:0008006" key="4">
    <source>
        <dbReference type="Google" id="ProtNLM"/>
    </source>
</evidence>
<reference evidence="2 3" key="1">
    <citation type="submission" date="2017-10" db="EMBL/GenBank/DDBJ databases">
        <title>Sequencing the genomes of 1000 actinobacteria strains.</title>
        <authorList>
            <person name="Klenk H.-P."/>
        </authorList>
    </citation>
    <scope>NUCLEOTIDE SEQUENCE [LARGE SCALE GENOMIC DNA]</scope>
    <source>
        <strain evidence="2 3">DSM 21798</strain>
    </source>
</reference>
<name>A0A2A9DUS1_9MICO</name>
<organism evidence="2 3">
    <name type="scientific">Paramicrobacterium agarici</name>
    <dbReference type="NCBI Taxonomy" id="630514"/>
    <lineage>
        <taxon>Bacteria</taxon>
        <taxon>Bacillati</taxon>
        <taxon>Actinomycetota</taxon>
        <taxon>Actinomycetes</taxon>
        <taxon>Micrococcales</taxon>
        <taxon>Microbacteriaceae</taxon>
        <taxon>Paramicrobacterium</taxon>
    </lineage>
</organism>
<dbReference type="Proteomes" id="UP000221369">
    <property type="component" value="Unassembled WGS sequence"/>
</dbReference>
<feature type="transmembrane region" description="Helical" evidence="1">
    <location>
        <begin position="133"/>
        <end position="151"/>
    </location>
</feature>
<dbReference type="AlphaFoldDB" id="A0A2A9DUS1"/>
<gene>
    <name evidence="2" type="ORF">ATJ78_0571</name>
</gene>
<proteinExistence type="predicted"/>